<feature type="transmembrane region" description="Helical" evidence="1">
    <location>
        <begin position="29"/>
        <end position="47"/>
    </location>
</feature>
<dbReference type="RefSeq" id="WP_054359768.1">
    <property type="nucleotide sequence ID" value="NZ_JAPCYQ010000001.1"/>
</dbReference>
<dbReference type="Proteomes" id="UP000048984">
    <property type="component" value="Unassembled WGS sequence"/>
</dbReference>
<evidence type="ECO:0000313" key="3">
    <source>
        <dbReference type="Proteomes" id="UP000048984"/>
    </source>
</evidence>
<dbReference type="OrthoDB" id="9808190at2"/>
<protein>
    <recommendedName>
        <fullName evidence="4">DUF2244 domain-containing protein</fullName>
    </recommendedName>
</protein>
<evidence type="ECO:0000313" key="2">
    <source>
        <dbReference type="EMBL" id="KPL53604.1"/>
    </source>
</evidence>
<evidence type="ECO:0000256" key="1">
    <source>
        <dbReference type="SAM" id="Phobius"/>
    </source>
</evidence>
<dbReference type="Pfam" id="PF10003">
    <property type="entry name" value="DUF2244"/>
    <property type="match status" value="1"/>
</dbReference>
<organism evidence="2 3">
    <name type="scientific">Prosthecodimorpha hirschii</name>
    <dbReference type="NCBI Taxonomy" id="665126"/>
    <lineage>
        <taxon>Bacteria</taxon>
        <taxon>Pseudomonadati</taxon>
        <taxon>Pseudomonadota</taxon>
        <taxon>Alphaproteobacteria</taxon>
        <taxon>Hyphomicrobiales</taxon>
        <taxon>Ancalomicrobiaceae</taxon>
        <taxon>Prosthecodimorpha</taxon>
    </lineage>
</organism>
<dbReference type="InterPro" id="IPR016990">
    <property type="entry name" value="UCP032162_TM"/>
</dbReference>
<feature type="transmembrane region" description="Helical" evidence="1">
    <location>
        <begin position="53"/>
        <end position="70"/>
    </location>
</feature>
<sequence>MTDSNAAPAEAPFFSAVLLPHRSLGPRGFLILMGAVALVSCAVGLLFYRIGAWPVSGFLGLDAGLVWFAFRLNYRAARAREEVSVSPHEIVVRRIAAHGPVSEYRFNPLWVRLDVEEVEDEGVTRIALRSHGRSLAIGGFLNPDDRTSFAEAFRRALAAARSGRPADLLAARAAE</sequence>
<name>A0A0P6VSF3_9HYPH</name>
<reference evidence="2 3" key="1">
    <citation type="submission" date="2015-09" db="EMBL/GenBank/DDBJ databases">
        <authorList>
            <person name="Jackson K.R."/>
            <person name="Lunt B.L."/>
            <person name="Fisher J.N.B."/>
            <person name="Gardner A.V."/>
            <person name="Bailey M.E."/>
            <person name="Deus L.M."/>
            <person name="Earl A.S."/>
            <person name="Gibby P.D."/>
            <person name="Hartmann K.A."/>
            <person name="Liu J.E."/>
            <person name="Manci A.M."/>
            <person name="Nielsen D.A."/>
            <person name="Solomon M.B."/>
            <person name="Breakwell D.P."/>
            <person name="Burnett S.H."/>
            <person name="Grose J.H."/>
        </authorList>
    </citation>
    <scope>NUCLEOTIDE SEQUENCE [LARGE SCALE GENOMIC DNA]</scope>
    <source>
        <strain evidence="2 3">16</strain>
    </source>
</reference>
<keyword evidence="3" id="KW-1185">Reference proteome</keyword>
<gene>
    <name evidence="2" type="ORF">ABB55_16430</name>
</gene>
<keyword evidence="1" id="KW-0472">Membrane</keyword>
<proteinExistence type="predicted"/>
<dbReference type="AlphaFoldDB" id="A0A0P6VSF3"/>
<accession>A0A0P6VSF3</accession>
<keyword evidence="1" id="KW-1133">Transmembrane helix</keyword>
<dbReference type="EMBL" id="LJYW01000001">
    <property type="protein sequence ID" value="KPL53604.1"/>
    <property type="molecule type" value="Genomic_DNA"/>
</dbReference>
<evidence type="ECO:0008006" key="4">
    <source>
        <dbReference type="Google" id="ProtNLM"/>
    </source>
</evidence>
<dbReference type="STRING" id="665126.ABB55_16430"/>
<reference evidence="2 3" key="2">
    <citation type="submission" date="2015-10" db="EMBL/GenBank/DDBJ databases">
        <title>Draft Genome Sequence of Prosthecomicrobium hirschii ATCC 27832.</title>
        <authorList>
            <person name="Daniel J."/>
            <person name="Givan S.A."/>
            <person name="Brun Y.V."/>
            <person name="Brown P.J."/>
        </authorList>
    </citation>
    <scope>NUCLEOTIDE SEQUENCE [LARGE SCALE GENOMIC DNA]</scope>
    <source>
        <strain evidence="2 3">16</strain>
    </source>
</reference>
<dbReference type="InterPro" id="IPR019253">
    <property type="entry name" value="DUF2244_TM"/>
</dbReference>
<dbReference type="PIRSF" id="PIRSF032162">
    <property type="entry name" value="UCP032162_imp"/>
    <property type="match status" value="1"/>
</dbReference>
<comment type="caution">
    <text evidence="2">The sequence shown here is derived from an EMBL/GenBank/DDBJ whole genome shotgun (WGS) entry which is preliminary data.</text>
</comment>
<keyword evidence="1" id="KW-0812">Transmembrane</keyword>